<feature type="region of interest" description="Disordered" evidence="5">
    <location>
        <begin position="1"/>
        <end position="31"/>
    </location>
</feature>
<evidence type="ECO:0000256" key="1">
    <source>
        <dbReference type="ARBA" id="ARBA00004141"/>
    </source>
</evidence>
<feature type="transmembrane region" description="Helical" evidence="6">
    <location>
        <begin position="139"/>
        <end position="159"/>
    </location>
</feature>
<name>A0ABQ6NBL8_9STRA</name>
<keyword evidence="3 6" id="KW-1133">Transmembrane helix</keyword>
<evidence type="ECO:0000256" key="2">
    <source>
        <dbReference type="ARBA" id="ARBA00022692"/>
    </source>
</evidence>
<keyword evidence="9" id="KW-1185">Reference proteome</keyword>
<dbReference type="Pfam" id="PF00520">
    <property type="entry name" value="Ion_trans"/>
    <property type="match status" value="1"/>
</dbReference>
<accession>A0ABQ6NBL8</accession>
<feature type="transmembrane region" description="Helical" evidence="6">
    <location>
        <begin position="109"/>
        <end position="127"/>
    </location>
</feature>
<comment type="caution">
    <text evidence="8">The sequence shown here is derived from an EMBL/GenBank/DDBJ whole genome shotgun (WGS) entry which is preliminary data.</text>
</comment>
<evidence type="ECO:0000256" key="4">
    <source>
        <dbReference type="ARBA" id="ARBA00023136"/>
    </source>
</evidence>
<evidence type="ECO:0000256" key="5">
    <source>
        <dbReference type="SAM" id="MobiDB-lite"/>
    </source>
</evidence>
<organism evidence="8 9">
    <name type="scientific">Tetraparma gracilis</name>
    <dbReference type="NCBI Taxonomy" id="2962635"/>
    <lineage>
        <taxon>Eukaryota</taxon>
        <taxon>Sar</taxon>
        <taxon>Stramenopiles</taxon>
        <taxon>Ochrophyta</taxon>
        <taxon>Bolidophyceae</taxon>
        <taxon>Parmales</taxon>
        <taxon>Triparmaceae</taxon>
        <taxon>Tetraparma</taxon>
    </lineage>
</organism>
<feature type="domain" description="Ion transport" evidence="7">
    <location>
        <begin position="169"/>
        <end position="294"/>
    </location>
</feature>
<dbReference type="Gene3D" id="1.10.287.70">
    <property type="match status" value="1"/>
</dbReference>
<evidence type="ECO:0000256" key="6">
    <source>
        <dbReference type="SAM" id="Phobius"/>
    </source>
</evidence>
<reference evidence="8 9" key="1">
    <citation type="journal article" date="2023" name="Commun. Biol.">
        <title>Genome analysis of Parmales, the sister group of diatoms, reveals the evolutionary specialization of diatoms from phago-mixotrophs to photoautotrophs.</title>
        <authorList>
            <person name="Ban H."/>
            <person name="Sato S."/>
            <person name="Yoshikawa S."/>
            <person name="Yamada K."/>
            <person name="Nakamura Y."/>
            <person name="Ichinomiya M."/>
            <person name="Sato N."/>
            <person name="Blanc-Mathieu R."/>
            <person name="Endo H."/>
            <person name="Kuwata A."/>
            <person name="Ogata H."/>
        </authorList>
    </citation>
    <scope>NUCLEOTIDE SEQUENCE [LARGE SCALE GENOMIC DNA]</scope>
</reference>
<evidence type="ECO:0000313" key="9">
    <source>
        <dbReference type="Proteomes" id="UP001165060"/>
    </source>
</evidence>
<evidence type="ECO:0000256" key="3">
    <source>
        <dbReference type="ARBA" id="ARBA00022989"/>
    </source>
</evidence>
<gene>
    <name evidence="8" type="ORF">TeGR_g11453</name>
</gene>
<proteinExistence type="predicted"/>
<feature type="non-terminal residue" evidence="8">
    <location>
        <position position="446"/>
    </location>
</feature>
<comment type="subcellular location">
    <subcellularLocation>
        <location evidence="1">Membrane</location>
        <topology evidence="1">Multi-pass membrane protein</topology>
    </subcellularLocation>
</comment>
<evidence type="ECO:0000259" key="7">
    <source>
        <dbReference type="Pfam" id="PF00520"/>
    </source>
</evidence>
<keyword evidence="2 6" id="KW-0812">Transmembrane</keyword>
<protein>
    <recommendedName>
        <fullName evidence="7">Ion transport domain-containing protein</fullName>
    </recommendedName>
</protein>
<feature type="transmembrane region" description="Helical" evidence="6">
    <location>
        <begin position="260"/>
        <end position="285"/>
    </location>
</feature>
<sequence>MPASYGATASEAGSAPAPRRVQRAPTGIPPSNTHPLPPYLHSLSSCFLHDFEHVLPTTLTPESPPSLVRMYVLRHSPLWKHAVQPLSAVLLFLSSFMEDSSDDRWTISLSVLGCLLLSADLALWASYSSKSASAVAHTGFWAHVSALFIVSHLLEIFMYRHRVEDSILVSSSLKPAVLFYLLPSSESSLVSFLRVLPSVTKINLYLLGLIFLFSCGANQLFGGIDEHFGTLFHSFLTMFALSTSVNNPSCWIRLYNSSKWNALFFVCFLLLTYFFIQKIYIAVILEQYNKMAAERLELHRAQRQESLALSFAAIARDKGGRKKVQKNDVVQVLKNVRPHYGESKIEALWQELAGRRGDRLLGLETYKERMPGVIAKSIHRRRNRGMLVRLMESGIFDFLKLTLRTLPGIVPPLVLLFSVVHECVYVGEVLWKGRVGDWLEGRGGEG</sequence>
<dbReference type="EMBL" id="BRYB01006309">
    <property type="protein sequence ID" value="GMI54852.1"/>
    <property type="molecule type" value="Genomic_DNA"/>
</dbReference>
<evidence type="ECO:0000313" key="8">
    <source>
        <dbReference type="EMBL" id="GMI54852.1"/>
    </source>
</evidence>
<dbReference type="Proteomes" id="UP001165060">
    <property type="component" value="Unassembled WGS sequence"/>
</dbReference>
<dbReference type="PANTHER" id="PTHR46726">
    <property type="entry name" value="TWO PORE CHANNEL 3"/>
    <property type="match status" value="1"/>
</dbReference>
<keyword evidence="4 6" id="KW-0472">Membrane</keyword>
<dbReference type="PANTHER" id="PTHR46726:SF1">
    <property type="entry name" value="TWO-PORE CALCIUM CHANNEL 3"/>
    <property type="match status" value="1"/>
</dbReference>
<feature type="transmembrane region" description="Helical" evidence="6">
    <location>
        <begin position="202"/>
        <end position="221"/>
    </location>
</feature>
<dbReference type="InterPro" id="IPR005821">
    <property type="entry name" value="Ion_trans_dom"/>
</dbReference>